<dbReference type="AlphaFoldDB" id="A0A1H3FXR3"/>
<accession>A0A1H3FXR3</accession>
<keyword evidence="3" id="KW-1185">Reference proteome</keyword>
<name>A0A1H3FXR3_9BACT</name>
<organism evidence="2 3">
    <name type="scientific">Acetomicrobium thermoterrenum DSM 13490</name>
    <dbReference type="NCBI Taxonomy" id="1120987"/>
    <lineage>
        <taxon>Bacteria</taxon>
        <taxon>Thermotogati</taxon>
        <taxon>Synergistota</taxon>
        <taxon>Synergistia</taxon>
        <taxon>Synergistales</taxon>
        <taxon>Acetomicrobiaceae</taxon>
        <taxon>Acetomicrobium</taxon>
    </lineage>
</organism>
<dbReference type="RefSeq" id="WP_234945521.1">
    <property type="nucleotide sequence ID" value="NZ_FNPD01000007.1"/>
</dbReference>
<dbReference type="Proteomes" id="UP000199266">
    <property type="component" value="Unassembled WGS sequence"/>
</dbReference>
<evidence type="ECO:0000256" key="1">
    <source>
        <dbReference type="SAM" id="MobiDB-lite"/>
    </source>
</evidence>
<gene>
    <name evidence="2" type="ORF">SAMN03080603_01279</name>
</gene>
<evidence type="ECO:0000313" key="3">
    <source>
        <dbReference type="Proteomes" id="UP000199266"/>
    </source>
</evidence>
<feature type="compositionally biased region" description="Polar residues" evidence="1">
    <location>
        <begin position="148"/>
        <end position="159"/>
    </location>
</feature>
<feature type="region of interest" description="Disordered" evidence="1">
    <location>
        <begin position="123"/>
        <end position="159"/>
    </location>
</feature>
<reference evidence="3" key="1">
    <citation type="submission" date="2016-10" db="EMBL/GenBank/DDBJ databases">
        <authorList>
            <person name="Varghese N."/>
            <person name="Submissions S."/>
        </authorList>
    </citation>
    <scope>NUCLEOTIDE SEQUENCE [LARGE SCALE GENOMIC DNA]</scope>
    <source>
        <strain evidence="3">DSM 13490</strain>
    </source>
</reference>
<dbReference type="EMBL" id="FNPD01000007">
    <property type="protein sequence ID" value="SDX95862.1"/>
    <property type="molecule type" value="Genomic_DNA"/>
</dbReference>
<evidence type="ECO:0000313" key="2">
    <source>
        <dbReference type="EMBL" id="SDX95862.1"/>
    </source>
</evidence>
<sequence length="159" mass="17710">MRILIVTAKEDTERPDVLDTLTVRYMVAKALASVGHKTYVLGVTKKDLRSFDVLENKIKRFRPDCIFNLFEGFSDDSKKEVLFATFLESLNIPFTGNGSAALQASLDNCSKEAGCSLSRKSLKEKSEGISGWRKKRNPKTPLMPNAPSPQARTNRLATN</sequence>
<protein>
    <submittedName>
        <fullName evidence="2">Uncharacterized protein</fullName>
    </submittedName>
</protein>
<proteinExistence type="predicted"/>